<gene>
    <name evidence="1" type="primary">MIA40</name>
    <name evidence="1" type="ORF">LPJ66_003547</name>
</gene>
<comment type="caution">
    <text evidence="1">The sequence shown here is derived from an EMBL/GenBank/DDBJ whole genome shotgun (WGS) entry which is preliminary data.</text>
</comment>
<protein>
    <submittedName>
        <fullName evidence="1">Oxidoreductase</fullName>
    </submittedName>
</protein>
<sequence>MSLEKEHENTLDTTIDTADLDNTTQEQQQQQQPEEEDDGSMESQQAQAFNPETGEINWDCPCLGGMAQGTCGEQFKEAFSCFVYSEEEPKGMDCIDAFKAMQQCFRDNPEEYGAELGDDDDDNDEEEQEADDGNVTDAETDIDNSTDDEQESK</sequence>
<proteinExistence type="predicted"/>
<reference evidence="1" key="1">
    <citation type="submission" date="2022-07" db="EMBL/GenBank/DDBJ databases">
        <title>Phylogenomic reconstructions and comparative analyses of Kickxellomycotina fungi.</title>
        <authorList>
            <person name="Reynolds N.K."/>
            <person name="Stajich J.E."/>
            <person name="Barry K."/>
            <person name="Grigoriev I.V."/>
            <person name="Crous P."/>
            <person name="Smith M.E."/>
        </authorList>
    </citation>
    <scope>NUCLEOTIDE SEQUENCE</scope>
    <source>
        <strain evidence="1">Benny 63K</strain>
    </source>
</reference>
<evidence type="ECO:0000313" key="1">
    <source>
        <dbReference type="EMBL" id="KAJ1897153.1"/>
    </source>
</evidence>
<name>A0ACC1IM06_9FUNG</name>
<keyword evidence="2" id="KW-1185">Reference proteome</keyword>
<dbReference type="Proteomes" id="UP001150581">
    <property type="component" value="Unassembled WGS sequence"/>
</dbReference>
<organism evidence="1 2">
    <name type="scientific">Kickxella alabastrina</name>
    <dbReference type="NCBI Taxonomy" id="61397"/>
    <lineage>
        <taxon>Eukaryota</taxon>
        <taxon>Fungi</taxon>
        <taxon>Fungi incertae sedis</taxon>
        <taxon>Zoopagomycota</taxon>
        <taxon>Kickxellomycotina</taxon>
        <taxon>Kickxellomycetes</taxon>
        <taxon>Kickxellales</taxon>
        <taxon>Kickxellaceae</taxon>
        <taxon>Kickxella</taxon>
    </lineage>
</organism>
<dbReference type="EMBL" id="JANBPG010000361">
    <property type="protein sequence ID" value="KAJ1897153.1"/>
    <property type="molecule type" value="Genomic_DNA"/>
</dbReference>
<accession>A0ACC1IM06</accession>
<evidence type="ECO:0000313" key="2">
    <source>
        <dbReference type="Proteomes" id="UP001150581"/>
    </source>
</evidence>